<dbReference type="Proteomes" id="UP000823749">
    <property type="component" value="Chromosome 4"/>
</dbReference>
<dbReference type="InterPro" id="IPR014756">
    <property type="entry name" value="Ig_E-set"/>
</dbReference>
<evidence type="ECO:0000256" key="1">
    <source>
        <dbReference type="SAM" id="Coils"/>
    </source>
</evidence>
<dbReference type="InterPro" id="IPR025067">
    <property type="entry name" value="DUF4079"/>
</dbReference>
<reference evidence="5" key="1">
    <citation type="submission" date="2020-08" db="EMBL/GenBank/DDBJ databases">
        <title>Plant Genome Project.</title>
        <authorList>
            <person name="Zhang R.-G."/>
        </authorList>
    </citation>
    <scope>NUCLEOTIDE SEQUENCE</scope>
    <source>
        <strain evidence="5">WSP0</strain>
        <tissue evidence="5">Leaf</tissue>
    </source>
</reference>
<dbReference type="Pfam" id="PF13301">
    <property type="entry name" value="DUF4079"/>
    <property type="match status" value="1"/>
</dbReference>
<organism evidence="5 6">
    <name type="scientific">Rhododendron griersonianum</name>
    <dbReference type="NCBI Taxonomy" id="479676"/>
    <lineage>
        <taxon>Eukaryota</taxon>
        <taxon>Viridiplantae</taxon>
        <taxon>Streptophyta</taxon>
        <taxon>Embryophyta</taxon>
        <taxon>Tracheophyta</taxon>
        <taxon>Spermatophyta</taxon>
        <taxon>Magnoliopsida</taxon>
        <taxon>eudicotyledons</taxon>
        <taxon>Gunneridae</taxon>
        <taxon>Pentapetalae</taxon>
        <taxon>asterids</taxon>
        <taxon>Ericales</taxon>
        <taxon>Ericaceae</taxon>
        <taxon>Ericoideae</taxon>
        <taxon>Rhodoreae</taxon>
        <taxon>Rhododendron</taxon>
    </lineage>
</organism>
<comment type="caution">
    <text evidence="5">The sequence shown here is derived from an EMBL/GenBank/DDBJ whole genome shotgun (WGS) entry which is preliminary data.</text>
</comment>
<sequence>MSVLSHFPSFFSLVSNKPFATPLPSSKTGHSIHPLCHLTHRHPAILASSIKKPRASRKGKSNADLCRDIREFVSAAGFPEDHVPSLKELSQHGRQDLANIVRRRGYKLVKDLLEASAKSDKKESDTEPGLSGNQDISVECEYDSAGLDKKVEEMDEVFSSSEVSVKQNYLNSANEANMDCAVNSDSNECKAIESSTNSSLHEKVAKFIQNGELDPIEEDGFGILHEIGVDGGNEFVELENVKNECSSLSEEHSEWVLHRGDTAKIINGSISSPEEVVVPVSGTNTPREYNLSGGGLLGAGCDEELDDQTIKRENQIEVNRLKFMLHQKELELSRLKEQIEKEKLALSILQTKVETEISKAQKLVMEKDAELHTTEGNLAGLVEVEIQYEGDGDAVEVTGSFNGWHHRIAMDPQPSSSITDPKSSRKSRLWTTALWLYPGIYEIKFVVDGNWRIDPQRESFTKGSSFPFGRTTRAFFFPSFALKNRINCEAHVDRSQNEEEEEEEEEVDDRSQNEEEEEEEEEVEPNETLLCSFTPLPLLFVAAIPGVITRLNIRIAAGTVKSLFGPFVEHVKSFNIPGWLVHWGHPGNMAVVLFAMGGYGTYLGFRIRFSDDVEEKAKAKDLHPKLLAGMFFFFALGATGGVTSLLTSDKPIFESPHAVTGSIGLALLTIQTILPTLFEGNPGLRNVHGILGSGIMTLFLVHAALGLQLGLGY</sequence>
<feature type="transmembrane region" description="Helical" evidence="3">
    <location>
        <begin position="658"/>
        <end position="678"/>
    </location>
</feature>
<proteinExistence type="predicted"/>
<dbReference type="SUPFAM" id="SSF81296">
    <property type="entry name" value="E set domains"/>
    <property type="match status" value="1"/>
</dbReference>
<name>A0AAV6KMZ1_9ERIC</name>
<keyword evidence="1" id="KW-0175">Coiled coil</keyword>
<evidence type="ECO:0000259" key="4">
    <source>
        <dbReference type="Pfam" id="PF16561"/>
    </source>
</evidence>
<feature type="region of interest" description="Disordered" evidence="2">
    <location>
        <begin position="491"/>
        <end position="527"/>
    </location>
</feature>
<evidence type="ECO:0000256" key="2">
    <source>
        <dbReference type="SAM" id="MobiDB-lite"/>
    </source>
</evidence>
<dbReference type="GO" id="GO:0009507">
    <property type="term" value="C:chloroplast"/>
    <property type="evidence" value="ECO:0007669"/>
    <property type="project" value="UniProtKB-ARBA"/>
</dbReference>
<keyword evidence="3" id="KW-1133">Transmembrane helix</keyword>
<keyword evidence="6" id="KW-1185">Reference proteome</keyword>
<evidence type="ECO:0000256" key="3">
    <source>
        <dbReference type="SAM" id="Phobius"/>
    </source>
</evidence>
<dbReference type="Gene3D" id="2.60.40.10">
    <property type="entry name" value="Immunoglobulins"/>
    <property type="match status" value="1"/>
</dbReference>
<dbReference type="PANTHER" id="PTHR47434">
    <property type="entry name" value="PROTEIN PTST HOMOLOG 3, CHLOROPLASTIC"/>
    <property type="match status" value="1"/>
</dbReference>
<dbReference type="EMBL" id="JACTNZ010000004">
    <property type="protein sequence ID" value="KAG5553634.1"/>
    <property type="molecule type" value="Genomic_DNA"/>
</dbReference>
<dbReference type="PANTHER" id="PTHR47434:SF2">
    <property type="entry name" value="PROTEIN PTST HOMOLOG 3, CHLOROPLASTIC"/>
    <property type="match status" value="1"/>
</dbReference>
<gene>
    <name evidence="5" type="ORF">RHGRI_011506</name>
</gene>
<feature type="transmembrane region" description="Helical" evidence="3">
    <location>
        <begin position="583"/>
        <end position="605"/>
    </location>
</feature>
<feature type="compositionally biased region" description="Acidic residues" evidence="2">
    <location>
        <begin position="498"/>
        <end position="525"/>
    </location>
</feature>
<feature type="transmembrane region" description="Helical" evidence="3">
    <location>
        <begin position="626"/>
        <end position="646"/>
    </location>
</feature>
<keyword evidence="3" id="KW-0472">Membrane</keyword>
<dbReference type="InterPro" id="IPR013783">
    <property type="entry name" value="Ig-like_fold"/>
</dbReference>
<dbReference type="InterPro" id="IPR032640">
    <property type="entry name" value="AMPK1_CBM"/>
</dbReference>
<feature type="transmembrane region" description="Helical" evidence="3">
    <location>
        <begin position="690"/>
        <end position="711"/>
    </location>
</feature>
<dbReference type="CDD" id="cd02859">
    <property type="entry name" value="E_set_AMPKbeta_like_N"/>
    <property type="match status" value="1"/>
</dbReference>
<feature type="domain" description="AMP-activated protein kinase glycogen-binding" evidence="4">
    <location>
        <begin position="383"/>
        <end position="459"/>
    </location>
</feature>
<feature type="coiled-coil region" evidence="1">
    <location>
        <begin position="318"/>
        <end position="352"/>
    </location>
</feature>
<dbReference type="Pfam" id="PF16561">
    <property type="entry name" value="AMPK1_CBM"/>
    <property type="match status" value="1"/>
</dbReference>
<evidence type="ECO:0000313" key="6">
    <source>
        <dbReference type="Proteomes" id="UP000823749"/>
    </source>
</evidence>
<accession>A0AAV6KMZ1</accession>
<evidence type="ECO:0000313" key="5">
    <source>
        <dbReference type="EMBL" id="KAG5553634.1"/>
    </source>
</evidence>
<protein>
    <recommendedName>
        <fullName evidence="4">AMP-activated protein kinase glycogen-binding domain-containing protein</fullName>
    </recommendedName>
</protein>
<keyword evidence="3" id="KW-0812">Transmembrane</keyword>
<dbReference type="AlphaFoldDB" id="A0AAV6KMZ1"/>